<evidence type="ECO:0000313" key="3">
    <source>
        <dbReference type="EMBL" id="QJA74283.1"/>
    </source>
</evidence>
<name>A0A6H1ZVP8_9ZZZZ</name>
<proteinExistence type="predicted"/>
<accession>A0A6H1ZVP8</accession>
<dbReference type="EMBL" id="MT144996">
    <property type="protein sequence ID" value="QJI02378.1"/>
    <property type="molecule type" value="Genomic_DNA"/>
</dbReference>
<dbReference type="AlphaFoldDB" id="A0A6H1ZVP8"/>
<evidence type="ECO:0000313" key="5">
    <source>
        <dbReference type="EMBL" id="QJI02378.1"/>
    </source>
</evidence>
<dbReference type="EMBL" id="MT143235">
    <property type="protein sequence ID" value="QJA94479.1"/>
    <property type="molecule type" value="Genomic_DNA"/>
</dbReference>
<dbReference type="EMBL" id="MT142087">
    <property type="protein sequence ID" value="QJA74283.1"/>
    <property type="molecule type" value="Genomic_DNA"/>
</dbReference>
<evidence type="ECO:0000313" key="2">
    <source>
        <dbReference type="EMBL" id="QJA51491.1"/>
    </source>
</evidence>
<evidence type="ECO:0000256" key="1">
    <source>
        <dbReference type="SAM" id="MobiDB-lite"/>
    </source>
</evidence>
<dbReference type="EMBL" id="MT144267">
    <property type="protein sequence ID" value="QJA51491.1"/>
    <property type="molecule type" value="Genomic_DNA"/>
</dbReference>
<gene>
    <name evidence="3" type="ORF">MM415A02064_0005</name>
    <name evidence="4" type="ORF">MM415B03844_0004</name>
    <name evidence="2" type="ORF">TM448A02169_0011</name>
    <name evidence="5" type="ORF">TM448B03160_0007</name>
</gene>
<evidence type="ECO:0000313" key="4">
    <source>
        <dbReference type="EMBL" id="QJA94479.1"/>
    </source>
</evidence>
<organism evidence="2">
    <name type="scientific">viral metagenome</name>
    <dbReference type="NCBI Taxonomy" id="1070528"/>
    <lineage>
        <taxon>unclassified sequences</taxon>
        <taxon>metagenomes</taxon>
        <taxon>organismal metagenomes</taxon>
    </lineage>
</organism>
<reference evidence="2" key="1">
    <citation type="submission" date="2020-03" db="EMBL/GenBank/DDBJ databases">
        <title>The deep terrestrial virosphere.</title>
        <authorList>
            <person name="Holmfeldt K."/>
            <person name="Nilsson E."/>
            <person name="Simone D."/>
            <person name="Lopez-Fernandez M."/>
            <person name="Wu X."/>
            <person name="de Brujin I."/>
            <person name="Lundin D."/>
            <person name="Andersson A."/>
            <person name="Bertilsson S."/>
            <person name="Dopson M."/>
        </authorList>
    </citation>
    <scope>NUCLEOTIDE SEQUENCE</scope>
    <source>
        <strain evidence="3">MM415A02064</strain>
        <strain evidence="4">MM415B03844</strain>
        <strain evidence="2">TM448A02169</strain>
        <strain evidence="5">TM448B03160</strain>
    </source>
</reference>
<feature type="region of interest" description="Disordered" evidence="1">
    <location>
        <begin position="29"/>
        <end position="62"/>
    </location>
</feature>
<sequence length="62" mass="6793">MYDKLMAYLGGQGMQPDALERLIQKMEQTRGTQPMFGPPKGMRGNMAALGRKPPTGARNANI</sequence>
<protein>
    <submittedName>
        <fullName evidence="2">Uncharacterized protein</fullName>
    </submittedName>
</protein>